<evidence type="ECO:0000313" key="1">
    <source>
        <dbReference type="EMBL" id="ASK64178.1"/>
    </source>
</evidence>
<organism evidence="1 2">
    <name type="scientific">Virgibacillus phasianinus</name>
    <dbReference type="NCBI Taxonomy" id="2017483"/>
    <lineage>
        <taxon>Bacteria</taxon>
        <taxon>Bacillati</taxon>
        <taxon>Bacillota</taxon>
        <taxon>Bacilli</taxon>
        <taxon>Bacillales</taxon>
        <taxon>Bacillaceae</taxon>
        <taxon>Virgibacillus</taxon>
    </lineage>
</organism>
<reference evidence="1 2" key="1">
    <citation type="submission" date="2017-07" db="EMBL/GenBank/DDBJ databases">
        <title>Virgibacillus sp. LM2416.</title>
        <authorList>
            <person name="Tak E.J."/>
            <person name="Bae J.-W."/>
        </authorList>
    </citation>
    <scope>NUCLEOTIDE SEQUENCE [LARGE SCALE GENOMIC DNA]</scope>
    <source>
        <strain evidence="1 2">LM2416</strain>
    </source>
</reference>
<dbReference type="Proteomes" id="UP000198312">
    <property type="component" value="Chromosome"/>
</dbReference>
<dbReference type="EMBL" id="CP022315">
    <property type="protein sequence ID" value="ASK64178.1"/>
    <property type="molecule type" value="Genomic_DNA"/>
</dbReference>
<dbReference type="KEGG" id="vil:CFK37_19505"/>
<accession>A0A220U7R8</accession>
<name>A0A220U7R8_9BACI</name>
<evidence type="ECO:0000313" key="2">
    <source>
        <dbReference type="Proteomes" id="UP000198312"/>
    </source>
</evidence>
<proteinExistence type="predicted"/>
<sequence length="82" mass="9834">MIFLSFKDITEKGIEKNIGFLKQEEWFQAYVNNEKHNKLIANNTRVRKEIGNINIEKMSKTKYYKRQQKRVENLINKKSLAT</sequence>
<gene>
    <name evidence="1" type="ORF">CFK37_19505</name>
</gene>
<keyword evidence="2" id="KW-1185">Reference proteome</keyword>
<dbReference type="AlphaFoldDB" id="A0A220U7R8"/>
<protein>
    <submittedName>
        <fullName evidence="1">Uncharacterized protein</fullName>
    </submittedName>
</protein>